<dbReference type="EMBL" id="AP022557">
    <property type="protein sequence ID" value="BBW96217.1"/>
    <property type="molecule type" value="Genomic_DNA"/>
</dbReference>
<protein>
    <submittedName>
        <fullName evidence="1">Uncharacterized protein</fullName>
    </submittedName>
</protein>
<sequence length="47" mass="5242">MKFDSVEVALDLWWGSEKGFGPISASNAIESRGNLFIYGTWTMSIKT</sequence>
<organism evidence="1 2">
    <name type="scientific">Geobacillus subterraneus</name>
    <dbReference type="NCBI Taxonomy" id="129338"/>
    <lineage>
        <taxon>Bacteria</taxon>
        <taxon>Bacillati</taxon>
        <taxon>Bacillota</taxon>
        <taxon>Bacilli</taxon>
        <taxon>Bacillales</taxon>
        <taxon>Anoxybacillaceae</taxon>
        <taxon>Geobacillus</taxon>
    </lineage>
</organism>
<gene>
    <name evidence="1" type="ORF">GsuE55_10500</name>
</gene>
<accession>A0A679FPR0</accession>
<proteinExistence type="predicted"/>
<reference evidence="2" key="1">
    <citation type="journal article" date="2020" name="Microbiol. Resour. Announc.">
        <title>Complete Genome Sequence of Geobacillus sp. Strain E55-1, Isolated from Mine Geyser in Japan.</title>
        <authorList>
            <person name="Miyazaki K."/>
            <person name="Hase E."/>
            <person name="Tokito N."/>
        </authorList>
    </citation>
    <scope>NUCLEOTIDE SEQUENCE [LARGE SCALE GENOMIC DNA]</scope>
    <source>
        <strain evidence="2">E55-1</strain>
    </source>
</reference>
<evidence type="ECO:0000313" key="2">
    <source>
        <dbReference type="Proteomes" id="UP000501421"/>
    </source>
</evidence>
<evidence type="ECO:0000313" key="1">
    <source>
        <dbReference type="EMBL" id="BBW96217.1"/>
    </source>
</evidence>
<dbReference type="Proteomes" id="UP000501421">
    <property type="component" value="Chromosome"/>
</dbReference>
<keyword evidence="2" id="KW-1185">Reference proteome</keyword>
<dbReference type="AlphaFoldDB" id="A0A679FPR0"/>
<name>A0A679FPR0_9BACL</name>